<dbReference type="AlphaFoldDB" id="B4SC58"/>
<dbReference type="Proteomes" id="UP000002724">
    <property type="component" value="Chromosome"/>
</dbReference>
<proteinExistence type="predicted"/>
<protein>
    <submittedName>
        <fullName evidence="2">Uncharacterized protein</fullName>
    </submittedName>
</protein>
<organism evidence="2 3">
    <name type="scientific">Pelodictyon phaeoclathratiforme (strain DSM 5477 / BU-1)</name>
    <dbReference type="NCBI Taxonomy" id="324925"/>
    <lineage>
        <taxon>Bacteria</taxon>
        <taxon>Pseudomonadati</taxon>
        <taxon>Chlorobiota</taxon>
        <taxon>Chlorobiia</taxon>
        <taxon>Chlorobiales</taxon>
        <taxon>Chlorobiaceae</taxon>
        <taxon>Chlorobium/Pelodictyon group</taxon>
        <taxon>Pelodictyon</taxon>
    </lineage>
</organism>
<evidence type="ECO:0000313" key="3">
    <source>
        <dbReference type="Proteomes" id="UP000002724"/>
    </source>
</evidence>
<name>B4SC58_PELPB</name>
<evidence type="ECO:0000313" key="2">
    <source>
        <dbReference type="EMBL" id="ACF44164.1"/>
    </source>
</evidence>
<evidence type="ECO:0000256" key="1">
    <source>
        <dbReference type="SAM" id="MobiDB-lite"/>
    </source>
</evidence>
<reference evidence="2 3" key="1">
    <citation type="submission" date="2008-06" db="EMBL/GenBank/DDBJ databases">
        <title>Complete sequence of Pelodictyon phaeoclathratiforme BU-1.</title>
        <authorList>
            <consortium name="US DOE Joint Genome Institute"/>
            <person name="Lucas S."/>
            <person name="Copeland A."/>
            <person name="Lapidus A."/>
            <person name="Glavina del Rio T."/>
            <person name="Dalin E."/>
            <person name="Tice H."/>
            <person name="Bruce D."/>
            <person name="Goodwin L."/>
            <person name="Pitluck S."/>
            <person name="Schmutz J."/>
            <person name="Larimer F."/>
            <person name="Land M."/>
            <person name="Hauser L."/>
            <person name="Kyrpides N."/>
            <person name="Mikhailova N."/>
            <person name="Liu Z."/>
            <person name="Li T."/>
            <person name="Zhao F."/>
            <person name="Overmann J."/>
            <person name="Bryant D.A."/>
            <person name="Richardson P."/>
        </authorList>
    </citation>
    <scope>NUCLEOTIDE SEQUENCE [LARGE SCALE GENOMIC DNA]</scope>
    <source>
        <strain evidence="3">DSM 5477 / BU-1</strain>
    </source>
</reference>
<feature type="compositionally biased region" description="Basic residues" evidence="1">
    <location>
        <begin position="61"/>
        <end position="74"/>
    </location>
</feature>
<dbReference type="HOGENOM" id="CLU_2684549_0_0_10"/>
<accession>B4SC58</accession>
<keyword evidence="3" id="KW-1185">Reference proteome</keyword>
<dbReference type="EMBL" id="CP001110">
    <property type="protein sequence ID" value="ACF44164.1"/>
    <property type="molecule type" value="Genomic_DNA"/>
</dbReference>
<dbReference type="STRING" id="324925.Ppha_1948"/>
<gene>
    <name evidence="2" type="ordered locus">Ppha_1948</name>
</gene>
<feature type="region of interest" description="Disordered" evidence="1">
    <location>
        <begin position="53"/>
        <end position="74"/>
    </location>
</feature>
<dbReference type="KEGG" id="pph:Ppha_1948"/>
<sequence length="74" mass="8441">MRAKVVAFAGKVFWNKQGSGRTAAWQKGFSLLREGCFFYLRSRMSRMQRAMNEGKGYKAVGKSRKLHIGRKPEG</sequence>